<name>A0A8J5RSD1_ZIZPA</name>
<evidence type="ECO:0000313" key="3">
    <source>
        <dbReference type="Proteomes" id="UP000729402"/>
    </source>
</evidence>
<dbReference type="GO" id="GO:0097363">
    <property type="term" value="F:protein O-acetylglucosaminyltransferase activity"/>
    <property type="evidence" value="ECO:0007669"/>
    <property type="project" value="TreeGrafter"/>
</dbReference>
<reference evidence="2" key="1">
    <citation type="journal article" date="2021" name="bioRxiv">
        <title>Whole Genome Assembly and Annotation of Northern Wild Rice, Zizania palustris L., Supports a Whole Genome Duplication in the Zizania Genus.</title>
        <authorList>
            <person name="Haas M."/>
            <person name="Kono T."/>
            <person name="Macchietto M."/>
            <person name="Millas R."/>
            <person name="McGilp L."/>
            <person name="Shao M."/>
            <person name="Duquette J."/>
            <person name="Hirsch C.N."/>
            <person name="Kimball J."/>
        </authorList>
    </citation>
    <scope>NUCLEOTIDE SEQUENCE</scope>
    <source>
        <tissue evidence="2">Fresh leaf tissue</tissue>
    </source>
</reference>
<dbReference type="PANTHER" id="PTHR44366:SF1">
    <property type="entry name" value="UDP-N-ACETYLGLUCOSAMINE--PEPTIDE N-ACETYLGLUCOSAMINYLTRANSFERASE 110 KDA SUBUNIT"/>
    <property type="match status" value="1"/>
</dbReference>
<dbReference type="AlphaFoldDB" id="A0A8J5RSD1"/>
<evidence type="ECO:0000313" key="2">
    <source>
        <dbReference type="EMBL" id="KAG8050768.1"/>
    </source>
</evidence>
<proteinExistence type="predicted"/>
<comment type="caution">
    <text evidence="2">The sequence shown here is derived from an EMBL/GenBank/DDBJ whole genome shotgun (WGS) entry which is preliminary data.</text>
</comment>
<sequence length="101" mass="11575">MSGKYREALEHCNIVYEKNPWRTDNLLLLGAIYYQIRNYDMCIAKNTKALAIDPNFAKGYGIMENGDVDLAIRYCLIVIQGHQIAGHDFTVAYIKVGREFN</sequence>
<dbReference type="Proteomes" id="UP000729402">
    <property type="component" value="Unassembled WGS sequence"/>
</dbReference>
<accession>A0A8J5RSD1</accession>
<gene>
    <name evidence="2" type="ORF">GUJ93_ZPchr0009g1462</name>
</gene>
<protein>
    <submittedName>
        <fullName evidence="2">Uncharacterized protein</fullName>
    </submittedName>
</protein>
<evidence type="ECO:0000256" key="1">
    <source>
        <dbReference type="PROSITE-ProRule" id="PRU00339"/>
    </source>
</evidence>
<keyword evidence="3" id="KW-1185">Reference proteome</keyword>
<dbReference type="PROSITE" id="PS50005">
    <property type="entry name" value="TPR"/>
    <property type="match status" value="1"/>
</dbReference>
<dbReference type="InterPro" id="IPR037919">
    <property type="entry name" value="OGT"/>
</dbReference>
<keyword evidence="1" id="KW-0802">TPR repeat</keyword>
<dbReference type="OrthoDB" id="9991317at2759"/>
<dbReference type="InterPro" id="IPR019734">
    <property type="entry name" value="TPR_rpt"/>
</dbReference>
<reference evidence="2" key="2">
    <citation type="submission" date="2021-02" db="EMBL/GenBank/DDBJ databases">
        <authorList>
            <person name="Kimball J.A."/>
            <person name="Haas M.W."/>
            <person name="Macchietto M."/>
            <person name="Kono T."/>
            <person name="Duquette J."/>
            <person name="Shao M."/>
        </authorList>
    </citation>
    <scope>NUCLEOTIDE SEQUENCE</scope>
    <source>
        <tissue evidence="2">Fresh leaf tissue</tissue>
    </source>
</reference>
<dbReference type="PANTHER" id="PTHR44366">
    <property type="entry name" value="UDP-N-ACETYLGLUCOSAMINE--PEPTIDE N-ACETYLGLUCOSAMINYLTRANSFERASE 110 KDA SUBUNIT"/>
    <property type="match status" value="1"/>
</dbReference>
<dbReference type="EMBL" id="JAAALK010000289">
    <property type="protein sequence ID" value="KAG8050768.1"/>
    <property type="molecule type" value="Genomic_DNA"/>
</dbReference>
<organism evidence="2 3">
    <name type="scientific">Zizania palustris</name>
    <name type="common">Northern wild rice</name>
    <dbReference type="NCBI Taxonomy" id="103762"/>
    <lineage>
        <taxon>Eukaryota</taxon>
        <taxon>Viridiplantae</taxon>
        <taxon>Streptophyta</taxon>
        <taxon>Embryophyta</taxon>
        <taxon>Tracheophyta</taxon>
        <taxon>Spermatophyta</taxon>
        <taxon>Magnoliopsida</taxon>
        <taxon>Liliopsida</taxon>
        <taxon>Poales</taxon>
        <taxon>Poaceae</taxon>
        <taxon>BOP clade</taxon>
        <taxon>Oryzoideae</taxon>
        <taxon>Oryzeae</taxon>
        <taxon>Zizaniinae</taxon>
        <taxon>Zizania</taxon>
    </lineage>
</organism>
<feature type="repeat" description="TPR" evidence="1">
    <location>
        <begin position="23"/>
        <end position="56"/>
    </location>
</feature>
<dbReference type="GO" id="GO:0006493">
    <property type="term" value="P:protein O-linked glycosylation"/>
    <property type="evidence" value="ECO:0007669"/>
    <property type="project" value="InterPro"/>
</dbReference>